<organism evidence="4 6">
    <name type="scientific">Plasmodiophora brassicae</name>
    <name type="common">Clubroot disease agent</name>
    <dbReference type="NCBI Taxonomy" id="37360"/>
    <lineage>
        <taxon>Eukaryota</taxon>
        <taxon>Sar</taxon>
        <taxon>Rhizaria</taxon>
        <taxon>Endomyxa</taxon>
        <taxon>Phytomyxea</taxon>
        <taxon>Plasmodiophorida</taxon>
        <taxon>Plasmodiophoridae</taxon>
        <taxon>Plasmodiophora</taxon>
    </lineage>
</organism>
<reference evidence="4 6" key="1">
    <citation type="submission" date="2015-02" db="EMBL/GenBank/DDBJ databases">
        <authorList>
            <person name="Chooi Y.-H."/>
        </authorList>
    </citation>
    <scope>NUCLEOTIDE SEQUENCE [LARGE SCALE GENOMIC DNA]</scope>
    <source>
        <strain evidence="4">E3</strain>
    </source>
</reference>
<dbReference type="EMBL" id="CDSF01000085">
    <property type="protein sequence ID" value="CEO98504.1"/>
    <property type="molecule type" value="Genomic_DNA"/>
</dbReference>
<dbReference type="InterPro" id="IPR039713">
    <property type="entry name" value="At2g23090-like"/>
</dbReference>
<keyword evidence="6" id="KW-1185">Reference proteome</keyword>
<evidence type="ECO:0000313" key="6">
    <source>
        <dbReference type="Proteomes" id="UP000039324"/>
    </source>
</evidence>
<dbReference type="SUPFAM" id="SSF118359">
    <property type="entry name" value="Expressed protein At2g23090/F21P24.15"/>
    <property type="match status" value="1"/>
</dbReference>
<keyword evidence="5" id="KW-0496">Mitochondrion</keyword>
<evidence type="ECO:0000313" key="5">
    <source>
        <dbReference type="EMBL" id="SPQ95864.1"/>
    </source>
</evidence>
<dbReference type="Pfam" id="PF12907">
    <property type="entry name" value="zf-met2"/>
    <property type="match status" value="1"/>
</dbReference>
<feature type="region of interest" description="Disordered" evidence="1">
    <location>
        <begin position="1"/>
        <end position="31"/>
    </location>
</feature>
<gene>
    <name evidence="4" type="ORF">PBRA_006618</name>
    <name evidence="5" type="ORF">PLBR_LOCUS3079</name>
</gene>
<dbReference type="EMBL" id="OVEO01000004">
    <property type="protein sequence ID" value="SPQ95864.1"/>
    <property type="molecule type" value="Genomic_DNA"/>
</dbReference>
<dbReference type="Proteomes" id="UP000290189">
    <property type="component" value="Unassembled WGS sequence"/>
</dbReference>
<feature type="domain" description="Small EDRK-rich factor-like N-terminal" evidence="2">
    <location>
        <begin position="3"/>
        <end position="39"/>
    </location>
</feature>
<dbReference type="AlphaFoldDB" id="A0A0G4ITK8"/>
<dbReference type="PANTHER" id="PTHR33788">
    <property type="entry name" value="OS07G0114300 PROTEIN"/>
    <property type="match status" value="1"/>
</dbReference>
<evidence type="ECO:0000313" key="4">
    <source>
        <dbReference type="EMBL" id="CEO98504.1"/>
    </source>
</evidence>
<feature type="compositionally biased region" description="Polar residues" evidence="1">
    <location>
        <begin position="1"/>
        <end position="14"/>
    </location>
</feature>
<reference evidence="5 7" key="2">
    <citation type="submission" date="2018-03" db="EMBL/GenBank/DDBJ databases">
        <authorList>
            <person name="Fogelqvist J."/>
        </authorList>
    </citation>
    <scope>NUCLEOTIDE SEQUENCE [LARGE SCALE GENOMIC DNA]</scope>
</reference>
<evidence type="ECO:0000313" key="7">
    <source>
        <dbReference type="Proteomes" id="UP000290189"/>
    </source>
</evidence>
<geneLocation type="mitochondrion" evidence="5"/>
<dbReference type="InterPro" id="IPR026939">
    <property type="entry name" value="ZNF706/At2g23090_sf"/>
</dbReference>
<dbReference type="Gene3D" id="4.10.1050.10">
    <property type="entry name" value="At2g23090-like"/>
    <property type="match status" value="1"/>
</dbReference>
<name>A0A0G4ITK8_PLABS</name>
<dbReference type="PANTHER" id="PTHR33788:SF1">
    <property type="entry name" value="ZINC-BINDING PROTEIN"/>
    <property type="match status" value="1"/>
</dbReference>
<sequence length="82" mass="9152">MGGGNANKTMMSRQRNQEKAAKAKKGGSSQLADKAKMMNIKCKICLQVFMCTTKLGDLQIHQQNKHGKLRFEDCFPDYVPSS</sequence>
<feature type="domain" description="At2g23090-like zinc-binding" evidence="3">
    <location>
        <begin position="41"/>
        <end position="77"/>
    </location>
</feature>
<evidence type="ECO:0000256" key="1">
    <source>
        <dbReference type="SAM" id="MobiDB-lite"/>
    </source>
</evidence>
<dbReference type="OrthoDB" id="370932at2759"/>
<protein>
    <submittedName>
        <fullName evidence="4">Uncharacterized protein</fullName>
    </submittedName>
</protein>
<dbReference type="Pfam" id="PF04419">
    <property type="entry name" value="SERF-like_N"/>
    <property type="match status" value="1"/>
</dbReference>
<evidence type="ECO:0000259" key="3">
    <source>
        <dbReference type="Pfam" id="PF12907"/>
    </source>
</evidence>
<dbReference type="OMA" id="NKEAMTI"/>
<dbReference type="Proteomes" id="UP000039324">
    <property type="component" value="Unassembled WGS sequence"/>
</dbReference>
<proteinExistence type="predicted"/>
<evidence type="ECO:0000259" key="2">
    <source>
        <dbReference type="Pfam" id="PF04419"/>
    </source>
</evidence>
<dbReference type="InterPro" id="IPR007513">
    <property type="entry name" value="SERF-like_N"/>
</dbReference>
<dbReference type="InterPro" id="IPR039438">
    <property type="entry name" value="At2g23090-like_Znf"/>
</dbReference>
<accession>A0A0G4ITK8</accession>